<dbReference type="InterPro" id="IPR058625">
    <property type="entry name" value="MdtA-like_BSH"/>
</dbReference>
<dbReference type="InterPro" id="IPR058637">
    <property type="entry name" value="YknX-like_C"/>
</dbReference>
<dbReference type="Pfam" id="PF25917">
    <property type="entry name" value="BSH_RND"/>
    <property type="match status" value="1"/>
</dbReference>
<dbReference type="Pfam" id="PF25954">
    <property type="entry name" value="Beta-barrel_RND_2"/>
    <property type="match status" value="1"/>
</dbReference>
<feature type="domain" description="YknX-like C-terminal permuted SH3-like" evidence="4">
    <location>
        <begin position="272"/>
        <end position="339"/>
    </location>
</feature>
<evidence type="ECO:0000259" key="3">
    <source>
        <dbReference type="Pfam" id="PF25954"/>
    </source>
</evidence>
<protein>
    <submittedName>
        <fullName evidence="5">RND transporter</fullName>
    </submittedName>
</protein>
<dbReference type="PANTHER" id="PTHR30469:SF15">
    <property type="entry name" value="HLYD FAMILY OF SECRETION PROTEINS"/>
    <property type="match status" value="1"/>
</dbReference>
<reference evidence="5" key="1">
    <citation type="submission" date="2015-07" db="EMBL/GenBank/DDBJ databases">
        <title>The draft genome sequence of Leadbetterella sp. JN14-9.</title>
        <authorList>
            <person name="Liu Y."/>
            <person name="Du J."/>
            <person name="Shao Z."/>
        </authorList>
    </citation>
    <scope>NUCLEOTIDE SEQUENCE [LARGE SCALE GENOMIC DNA]</scope>
    <source>
        <strain evidence="5">JN14-9</strain>
    </source>
</reference>
<dbReference type="PROSITE" id="PS51257">
    <property type="entry name" value="PROKAR_LIPOPROTEIN"/>
    <property type="match status" value="1"/>
</dbReference>
<dbReference type="Gene3D" id="1.10.287.470">
    <property type="entry name" value="Helix hairpin bin"/>
    <property type="match status" value="1"/>
</dbReference>
<dbReference type="PANTHER" id="PTHR30469">
    <property type="entry name" value="MULTIDRUG RESISTANCE PROTEIN MDTA"/>
    <property type="match status" value="1"/>
</dbReference>
<dbReference type="EMBL" id="LGTQ01000006">
    <property type="protein sequence ID" value="KPM48493.1"/>
    <property type="molecule type" value="Genomic_DNA"/>
</dbReference>
<organism evidence="5 6">
    <name type="scientific">Jiulongibacter sediminis</name>
    <dbReference type="NCBI Taxonomy" id="1605367"/>
    <lineage>
        <taxon>Bacteria</taxon>
        <taxon>Pseudomonadati</taxon>
        <taxon>Bacteroidota</taxon>
        <taxon>Cytophagia</taxon>
        <taxon>Cytophagales</taxon>
        <taxon>Leadbetterellaceae</taxon>
        <taxon>Jiulongibacter</taxon>
    </lineage>
</organism>
<comment type="similarity">
    <text evidence="1">Belongs to the membrane fusion protein (MFP) (TC 8.A.1) family.</text>
</comment>
<keyword evidence="6" id="KW-1185">Reference proteome</keyword>
<dbReference type="OrthoDB" id="9798190at2"/>
<dbReference type="SUPFAM" id="SSF111369">
    <property type="entry name" value="HlyD-like secretion proteins"/>
    <property type="match status" value="1"/>
</dbReference>
<comment type="caution">
    <text evidence="5">The sequence shown here is derived from an EMBL/GenBank/DDBJ whole genome shotgun (WGS) entry which is preliminary data.</text>
</comment>
<dbReference type="GO" id="GO:1990281">
    <property type="term" value="C:efflux pump complex"/>
    <property type="evidence" value="ECO:0007669"/>
    <property type="project" value="TreeGrafter"/>
</dbReference>
<sequence>MKKTIYLLALLTLGCGQEEKAEQVTQQEETTAVTLTKPVLKSFSDEITGSGVLSSKAELKLAFKTGGLIKRMYVNEGQYVKAGQLLAELDMSEIEAGVNQAKLGFEKAERDLEKVKGLYEDELVTKSNLQDATTAYDVAKEQLSAATYNQKLSRIYAPQAGKVLMKIAEQGELITPFAPALILGTGTSSFNVNIGLADKDIVKLKTGDKAMVSLDAYSGADFPAKISQIAQTVNPSTGTYEVELSLDSQGKKLISGFVAKATIYPSSEKSGLFLPLAAVVGADGSSASVFLLQGKQVEKRPVKLGELQGEQVQITAGLSENDQVVLRGANFLSDGETVNIAKP</sequence>
<dbReference type="InterPro" id="IPR058792">
    <property type="entry name" value="Beta-barrel_RND_2"/>
</dbReference>
<dbReference type="NCBIfam" id="TIGR01730">
    <property type="entry name" value="RND_mfp"/>
    <property type="match status" value="1"/>
</dbReference>
<dbReference type="Gene3D" id="2.40.420.20">
    <property type="match status" value="1"/>
</dbReference>
<dbReference type="AlphaFoldDB" id="A0A0P7BUL6"/>
<proteinExistence type="inferred from homology"/>
<dbReference type="Pfam" id="PF25989">
    <property type="entry name" value="YknX_C"/>
    <property type="match status" value="1"/>
</dbReference>
<dbReference type="Proteomes" id="UP000050454">
    <property type="component" value="Unassembled WGS sequence"/>
</dbReference>
<feature type="domain" description="CusB-like beta-barrel" evidence="3">
    <location>
        <begin position="195"/>
        <end position="263"/>
    </location>
</feature>
<evidence type="ECO:0000259" key="2">
    <source>
        <dbReference type="Pfam" id="PF25917"/>
    </source>
</evidence>
<dbReference type="RefSeq" id="WP_055146197.1">
    <property type="nucleotide sequence ID" value="NZ_JXSZ01000006.1"/>
</dbReference>
<evidence type="ECO:0000259" key="4">
    <source>
        <dbReference type="Pfam" id="PF25989"/>
    </source>
</evidence>
<dbReference type="STRING" id="1605367.AFM12_07650"/>
<dbReference type="Gene3D" id="2.40.30.170">
    <property type="match status" value="1"/>
</dbReference>
<accession>A0A0P7BUL6</accession>
<dbReference type="GO" id="GO:0015562">
    <property type="term" value="F:efflux transmembrane transporter activity"/>
    <property type="evidence" value="ECO:0007669"/>
    <property type="project" value="TreeGrafter"/>
</dbReference>
<evidence type="ECO:0000313" key="6">
    <source>
        <dbReference type="Proteomes" id="UP000050454"/>
    </source>
</evidence>
<dbReference type="Gene3D" id="2.40.50.100">
    <property type="match status" value="1"/>
</dbReference>
<feature type="domain" description="Multidrug resistance protein MdtA-like barrel-sandwich hybrid" evidence="2">
    <location>
        <begin position="66"/>
        <end position="175"/>
    </location>
</feature>
<evidence type="ECO:0000256" key="1">
    <source>
        <dbReference type="ARBA" id="ARBA00009477"/>
    </source>
</evidence>
<gene>
    <name evidence="5" type="ORF">AFM12_07650</name>
</gene>
<name>A0A0P7BUL6_9BACT</name>
<evidence type="ECO:0000313" key="5">
    <source>
        <dbReference type="EMBL" id="KPM48493.1"/>
    </source>
</evidence>
<dbReference type="InterPro" id="IPR006143">
    <property type="entry name" value="RND_pump_MFP"/>
</dbReference>